<dbReference type="PANTHER" id="PTHR43744">
    <property type="entry name" value="ABC TRANSPORTER PERMEASE PROTEIN MG189-RELATED-RELATED"/>
    <property type="match status" value="1"/>
</dbReference>
<evidence type="ECO:0000259" key="8">
    <source>
        <dbReference type="PROSITE" id="PS50928"/>
    </source>
</evidence>
<dbReference type="Gene3D" id="1.10.3720.10">
    <property type="entry name" value="MetI-like"/>
    <property type="match status" value="1"/>
</dbReference>
<name>A0A927GTE1_9BACL</name>
<dbReference type="InterPro" id="IPR035906">
    <property type="entry name" value="MetI-like_sf"/>
</dbReference>
<dbReference type="RefSeq" id="WP_190919211.1">
    <property type="nucleotide sequence ID" value="NZ_JACXIZ010000026.1"/>
</dbReference>
<reference evidence="9" key="1">
    <citation type="submission" date="2020-09" db="EMBL/GenBank/DDBJ databases">
        <title>A novel bacterium of genus Paenibacillus, isolated from South China Sea.</title>
        <authorList>
            <person name="Huang H."/>
            <person name="Mo K."/>
            <person name="Hu Y."/>
        </authorList>
    </citation>
    <scope>NUCLEOTIDE SEQUENCE</scope>
    <source>
        <strain evidence="9">IB182496</strain>
    </source>
</reference>
<evidence type="ECO:0000313" key="10">
    <source>
        <dbReference type="Proteomes" id="UP000621560"/>
    </source>
</evidence>
<comment type="similarity">
    <text evidence="7">Belongs to the binding-protein-dependent transport system permease family.</text>
</comment>
<sequence length="281" mass="31006">MDNLQRTPAERIAGGLGLLIVCLLAAVQLMPLYWMLTGSLKVLTDTIEIPPDWFPTTITWDNYKQLLLDNPTLRWLWNSLFMALAATLGTLVTSSLAGYAFGKKSFPGKNLLFWTMLITMMLPNQVMLIPLYLLIAKLGWVNTYAGLIMPFIAYPFGVFLMKQFMQSIPSELLDAAKMDGAGELRIFSSIVVPIALPAIGSIGIFAFVAVWNEYLWQLVVIDRDIMLTLPVAIAKLAKGVASLNLGLAMAGATVAFIPMLIFFLAFQRFFIKGVMVGSLKG</sequence>
<keyword evidence="3" id="KW-1003">Cell membrane</keyword>
<keyword evidence="5 7" id="KW-1133">Transmembrane helix</keyword>
<dbReference type="GO" id="GO:0005886">
    <property type="term" value="C:plasma membrane"/>
    <property type="evidence" value="ECO:0007669"/>
    <property type="project" value="UniProtKB-SubCell"/>
</dbReference>
<evidence type="ECO:0000313" key="9">
    <source>
        <dbReference type="EMBL" id="MBD2846632.1"/>
    </source>
</evidence>
<comment type="caution">
    <text evidence="9">The sequence shown here is derived from an EMBL/GenBank/DDBJ whole genome shotgun (WGS) entry which is preliminary data.</text>
</comment>
<dbReference type="AlphaFoldDB" id="A0A927GTE1"/>
<evidence type="ECO:0000256" key="2">
    <source>
        <dbReference type="ARBA" id="ARBA00022448"/>
    </source>
</evidence>
<dbReference type="EMBL" id="JACXIZ010000026">
    <property type="protein sequence ID" value="MBD2846632.1"/>
    <property type="molecule type" value="Genomic_DNA"/>
</dbReference>
<dbReference type="Pfam" id="PF00528">
    <property type="entry name" value="BPD_transp_1"/>
    <property type="match status" value="1"/>
</dbReference>
<evidence type="ECO:0000256" key="4">
    <source>
        <dbReference type="ARBA" id="ARBA00022692"/>
    </source>
</evidence>
<dbReference type="Proteomes" id="UP000621560">
    <property type="component" value="Unassembled WGS sequence"/>
</dbReference>
<feature type="transmembrane region" description="Helical" evidence="7">
    <location>
        <begin position="75"/>
        <end position="99"/>
    </location>
</feature>
<gene>
    <name evidence="9" type="ORF">IDH44_15640</name>
</gene>
<feature type="domain" description="ABC transmembrane type-1" evidence="8">
    <location>
        <begin position="76"/>
        <end position="266"/>
    </location>
</feature>
<keyword evidence="4 7" id="KW-0812">Transmembrane</keyword>
<evidence type="ECO:0000256" key="6">
    <source>
        <dbReference type="ARBA" id="ARBA00023136"/>
    </source>
</evidence>
<evidence type="ECO:0000256" key="7">
    <source>
        <dbReference type="RuleBase" id="RU363032"/>
    </source>
</evidence>
<organism evidence="9 10">
    <name type="scientific">Paenibacillus sabuli</name>
    <dbReference type="NCBI Taxonomy" id="2772509"/>
    <lineage>
        <taxon>Bacteria</taxon>
        <taxon>Bacillati</taxon>
        <taxon>Bacillota</taxon>
        <taxon>Bacilli</taxon>
        <taxon>Bacillales</taxon>
        <taxon>Paenibacillaceae</taxon>
        <taxon>Paenibacillus</taxon>
    </lineage>
</organism>
<dbReference type="InterPro" id="IPR000515">
    <property type="entry name" value="MetI-like"/>
</dbReference>
<comment type="subcellular location">
    <subcellularLocation>
        <location evidence="1 7">Cell membrane</location>
        <topology evidence="1 7">Multi-pass membrane protein</topology>
    </subcellularLocation>
</comment>
<feature type="transmembrane region" description="Helical" evidence="7">
    <location>
        <begin position="111"/>
        <end position="135"/>
    </location>
</feature>
<dbReference type="PROSITE" id="PS50928">
    <property type="entry name" value="ABC_TM1"/>
    <property type="match status" value="1"/>
</dbReference>
<feature type="transmembrane region" description="Helical" evidence="7">
    <location>
        <begin position="141"/>
        <end position="161"/>
    </location>
</feature>
<evidence type="ECO:0000256" key="1">
    <source>
        <dbReference type="ARBA" id="ARBA00004651"/>
    </source>
</evidence>
<dbReference type="CDD" id="cd06261">
    <property type="entry name" value="TM_PBP2"/>
    <property type="match status" value="1"/>
</dbReference>
<feature type="transmembrane region" description="Helical" evidence="7">
    <location>
        <begin position="12"/>
        <end position="34"/>
    </location>
</feature>
<keyword evidence="2 7" id="KW-0813">Transport</keyword>
<dbReference type="PANTHER" id="PTHR43744:SF12">
    <property type="entry name" value="ABC TRANSPORTER PERMEASE PROTEIN MG189-RELATED"/>
    <property type="match status" value="1"/>
</dbReference>
<protein>
    <submittedName>
        <fullName evidence="9">Carbohydrate ABC transporter permease</fullName>
    </submittedName>
</protein>
<keyword evidence="10" id="KW-1185">Reference proteome</keyword>
<feature type="transmembrane region" description="Helical" evidence="7">
    <location>
        <begin position="245"/>
        <end position="266"/>
    </location>
</feature>
<keyword evidence="6 7" id="KW-0472">Membrane</keyword>
<dbReference type="GO" id="GO:0055085">
    <property type="term" value="P:transmembrane transport"/>
    <property type="evidence" value="ECO:0007669"/>
    <property type="project" value="InterPro"/>
</dbReference>
<proteinExistence type="inferred from homology"/>
<dbReference type="SUPFAM" id="SSF161098">
    <property type="entry name" value="MetI-like"/>
    <property type="match status" value="1"/>
</dbReference>
<feature type="transmembrane region" description="Helical" evidence="7">
    <location>
        <begin position="186"/>
        <end position="211"/>
    </location>
</feature>
<evidence type="ECO:0000256" key="5">
    <source>
        <dbReference type="ARBA" id="ARBA00022989"/>
    </source>
</evidence>
<accession>A0A927GTE1</accession>
<evidence type="ECO:0000256" key="3">
    <source>
        <dbReference type="ARBA" id="ARBA00022475"/>
    </source>
</evidence>